<evidence type="ECO:0000313" key="1">
    <source>
        <dbReference type="EMBL" id="OGY13661.1"/>
    </source>
</evidence>
<organism evidence="1 2">
    <name type="scientific">Candidatus Blackburnbacteria bacterium RIFCSPLOWO2_01_FULL_40_20</name>
    <dbReference type="NCBI Taxonomy" id="1797519"/>
    <lineage>
        <taxon>Bacteria</taxon>
        <taxon>Candidatus Blackburniibacteriota</taxon>
    </lineage>
</organism>
<gene>
    <name evidence="1" type="ORF">A3A77_01250</name>
</gene>
<reference evidence="1 2" key="1">
    <citation type="journal article" date="2016" name="Nat. Commun.">
        <title>Thousands of microbial genomes shed light on interconnected biogeochemical processes in an aquifer system.</title>
        <authorList>
            <person name="Anantharaman K."/>
            <person name="Brown C.T."/>
            <person name="Hug L.A."/>
            <person name="Sharon I."/>
            <person name="Castelle C.J."/>
            <person name="Probst A.J."/>
            <person name="Thomas B.C."/>
            <person name="Singh A."/>
            <person name="Wilkins M.J."/>
            <person name="Karaoz U."/>
            <person name="Brodie E.L."/>
            <person name="Williams K.H."/>
            <person name="Hubbard S.S."/>
            <person name="Banfield J.F."/>
        </authorList>
    </citation>
    <scope>NUCLEOTIDE SEQUENCE [LARGE SCALE GENOMIC DNA]</scope>
</reference>
<dbReference type="Proteomes" id="UP000178659">
    <property type="component" value="Unassembled WGS sequence"/>
</dbReference>
<evidence type="ECO:0000313" key="2">
    <source>
        <dbReference type="Proteomes" id="UP000178659"/>
    </source>
</evidence>
<protein>
    <submittedName>
        <fullName evidence="1">Uncharacterized protein</fullName>
    </submittedName>
</protein>
<proteinExistence type="predicted"/>
<comment type="caution">
    <text evidence="1">The sequence shown here is derived from an EMBL/GenBank/DDBJ whole genome shotgun (WGS) entry which is preliminary data.</text>
</comment>
<accession>A0A1G1VE73</accession>
<name>A0A1G1VE73_9BACT</name>
<dbReference type="EMBL" id="MHCC01000012">
    <property type="protein sequence ID" value="OGY13661.1"/>
    <property type="molecule type" value="Genomic_DNA"/>
</dbReference>
<dbReference type="AlphaFoldDB" id="A0A1G1VE73"/>
<sequence length="91" mass="10625">MERKRYNLTMSTERGIREIWKEVLLGVNMAWASPERIALEWGLDKKDAIRLRQEAHLARAGREDIIYDNSASAQEHMKQAVYLEGKLRALK</sequence>